<evidence type="ECO:0000313" key="1">
    <source>
        <dbReference type="EMBL" id="MBP2116173.1"/>
    </source>
</evidence>
<dbReference type="RefSeq" id="WP_036724444.1">
    <property type="nucleotide sequence ID" value="NZ_JAGGLV010000038.1"/>
</dbReference>
<dbReference type="InterPro" id="IPR012674">
    <property type="entry name" value="Calycin"/>
</dbReference>
<protein>
    <submittedName>
        <fullName evidence="1">Uncharacterized beta-barrel protein YwiB (DUF1934 family)</fullName>
    </submittedName>
</protein>
<organism evidence="1 2">
    <name type="scientific">Paenibacillus silagei</name>
    <dbReference type="NCBI Taxonomy" id="1670801"/>
    <lineage>
        <taxon>Bacteria</taxon>
        <taxon>Bacillati</taxon>
        <taxon>Bacillota</taxon>
        <taxon>Bacilli</taxon>
        <taxon>Bacillales</taxon>
        <taxon>Paenibacillaceae</taxon>
        <taxon>Paenibacillus</taxon>
    </lineage>
</organism>
<reference evidence="1 2" key="1">
    <citation type="submission" date="2021-03" db="EMBL/GenBank/DDBJ databases">
        <title>Genomic Encyclopedia of Type Strains, Phase IV (KMG-IV): sequencing the most valuable type-strain genomes for metagenomic binning, comparative biology and taxonomic classification.</title>
        <authorList>
            <person name="Goeker M."/>
        </authorList>
    </citation>
    <scope>NUCLEOTIDE SEQUENCE [LARGE SCALE GENOMIC DNA]</scope>
    <source>
        <strain evidence="1 2">DSM 101953</strain>
    </source>
</reference>
<proteinExistence type="predicted"/>
<keyword evidence="2" id="KW-1185">Reference proteome</keyword>
<dbReference type="Pfam" id="PF09148">
    <property type="entry name" value="DUF1934"/>
    <property type="match status" value="1"/>
</dbReference>
<dbReference type="EMBL" id="JAGGLV010000038">
    <property type="protein sequence ID" value="MBP2116173.1"/>
    <property type="molecule type" value="Genomic_DNA"/>
</dbReference>
<name>A0ABS4P1K0_9BACL</name>
<comment type="caution">
    <text evidence="1">The sequence shown here is derived from an EMBL/GenBank/DDBJ whole genome shotgun (WGS) entry which is preliminary data.</text>
</comment>
<dbReference type="Gene3D" id="2.40.128.20">
    <property type="match status" value="1"/>
</dbReference>
<accession>A0ABS4P1K0</accession>
<dbReference type="SUPFAM" id="SSF50814">
    <property type="entry name" value="Lipocalins"/>
    <property type="match status" value="1"/>
</dbReference>
<sequence length="147" mass="16214">MTEGPQGKYGVSVTLESVQGTERSVVHAAGEAIAKGQALYIIYEEQQTAPEGAAVVVRNTLKISEGRIKLIRHGAVQSEQSFELGQPLPGFYRSPYTQFNLTTDTKTLDIKREGRSLAVSWEYDLYVYGEISGQFAISLNIQEEPQS</sequence>
<evidence type="ECO:0000313" key="2">
    <source>
        <dbReference type="Proteomes" id="UP000773462"/>
    </source>
</evidence>
<dbReference type="InterPro" id="IPR015231">
    <property type="entry name" value="DUF1934"/>
</dbReference>
<dbReference type="Proteomes" id="UP000773462">
    <property type="component" value="Unassembled WGS sequence"/>
</dbReference>
<gene>
    <name evidence="1" type="ORF">J2Z70_006388</name>
</gene>